<keyword evidence="6" id="KW-1185">Reference proteome</keyword>
<evidence type="ECO:0000259" key="4">
    <source>
        <dbReference type="Pfam" id="PF00496"/>
    </source>
</evidence>
<dbReference type="EMBL" id="JAPDNT010000012">
    <property type="protein sequence ID" value="MCW3475805.1"/>
    <property type="molecule type" value="Genomic_DNA"/>
</dbReference>
<dbReference type="GO" id="GO:0030288">
    <property type="term" value="C:outer membrane-bounded periplasmic space"/>
    <property type="evidence" value="ECO:0007669"/>
    <property type="project" value="UniProtKB-ARBA"/>
</dbReference>
<comment type="similarity">
    <text evidence="2">Belongs to the bacterial solute-binding protein 5 family.</text>
</comment>
<accession>A0AA42CIE5</accession>
<reference evidence="5" key="1">
    <citation type="submission" date="2022-09" db="EMBL/GenBank/DDBJ databases">
        <title>Rhodovastum sp. nov. RN2-1 isolated from soil in Seongnam, South Korea.</title>
        <authorList>
            <person name="Le N.T."/>
        </authorList>
    </citation>
    <scope>NUCLEOTIDE SEQUENCE</scope>
    <source>
        <strain evidence="5">RN2-1</strain>
    </source>
</reference>
<dbReference type="Gene3D" id="3.40.190.10">
    <property type="entry name" value="Periplasmic binding protein-like II"/>
    <property type="match status" value="1"/>
</dbReference>
<dbReference type="Pfam" id="PF00496">
    <property type="entry name" value="SBP_bac_5"/>
    <property type="match status" value="1"/>
</dbReference>
<dbReference type="Gene3D" id="3.10.105.10">
    <property type="entry name" value="Dipeptide-binding Protein, Domain 3"/>
    <property type="match status" value="1"/>
</dbReference>
<dbReference type="Proteomes" id="UP001165679">
    <property type="component" value="Unassembled WGS sequence"/>
</dbReference>
<dbReference type="AlphaFoldDB" id="A0AA42CIE5"/>
<reference evidence="5" key="2">
    <citation type="submission" date="2022-10" db="EMBL/GenBank/DDBJ databases">
        <authorList>
            <person name="Trinh H.N."/>
        </authorList>
    </citation>
    <scope>NUCLEOTIDE SEQUENCE</scope>
    <source>
        <strain evidence="5">RN2-1</strain>
    </source>
</reference>
<dbReference type="GO" id="GO:0015833">
    <property type="term" value="P:peptide transport"/>
    <property type="evidence" value="ECO:0007669"/>
    <property type="project" value="TreeGrafter"/>
</dbReference>
<evidence type="ECO:0000313" key="6">
    <source>
        <dbReference type="Proteomes" id="UP001165679"/>
    </source>
</evidence>
<evidence type="ECO:0000256" key="2">
    <source>
        <dbReference type="ARBA" id="ARBA00005695"/>
    </source>
</evidence>
<proteinExistence type="inferred from homology"/>
<sequence length="502" mass="54382">MQLSRRAALSAALLPLLARPVRAAPTPDRIIFGLSAFPPSLLPFANTGAAAATVKLLMYRGLMSYDRTGTLRGELAESWQPDGATGWLFRLREAGFHNGAPVTSADVRYTLEQVVAERSTAYLRSALAGVKQIDTPDARTVRIVMAEPTATLPEWLASPHMPIIAQGSIEQPIGAGPYTLTAQERGVSLELTASGKFYRPGLPKTKTIRMIAYPDENLRLAALTSGDVDIIEYVPWQSFDAVQASPALKLDSTMGPFMNLLFNGRSGPFKDPRLRLATAFAIRREEIVKAVFFGHGAPLGSLPIAPGSAYYDPNPPNAWHYDPDRARKLLAEAGVPNGFDCTLLATSQYGMHRDTGQIVQQHLGEIGIRVQLSLPEWGQRVALGNRGQYEFAVFVTTADSNDPDGLAAVTDGELSPVYSRSAGLATPELHKLFAEGRAEYDTAKRRAIYARVEQVFLQQAPYVSLAWRAQAYGMAKSVQGFGTLPGALTGNSGILLEEAWIG</sequence>
<dbReference type="InterPro" id="IPR039424">
    <property type="entry name" value="SBP_5"/>
</dbReference>
<feature type="signal peptide" evidence="3">
    <location>
        <begin position="1"/>
        <end position="23"/>
    </location>
</feature>
<comment type="subcellular location">
    <subcellularLocation>
        <location evidence="1">Periplasm</location>
    </subcellularLocation>
</comment>
<name>A0AA42CIE5_9PROT</name>
<dbReference type="InterPro" id="IPR030678">
    <property type="entry name" value="Peptide/Ni-bd"/>
</dbReference>
<dbReference type="GO" id="GO:1904680">
    <property type="term" value="F:peptide transmembrane transporter activity"/>
    <property type="evidence" value="ECO:0007669"/>
    <property type="project" value="TreeGrafter"/>
</dbReference>
<keyword evidence="3" id="KW-0732">Signal</keyword>
<dbReference type="InterPro" id="IPR000914">
    <property type="entry name" value="SBP_5_dom"/>
</dbReference>
<dbReference type="SUPFAM" id="SSF53850">
    <property type="entry name" value="Periplasmic binding protein-like II"/>
    <property type="match status" value="1"/>
</dbReference>
<gene>
    <name evidence="5" type="ORF">OL599_14595</name>
</gene>
<comment type="caution">
    <text evidence="5">The sequence shown here is derived from an EMBL/GenBank/DDBJ whole genome shotgun (WGS) entry which is preliminary data.</text>
</comment>
<organism evidence="5 6">
    <name type="scientific">Limobrevibacterium gyesilva</name>
    <dbReference type="NCBI Taxonomy" id="2991712"/>
    <lineage>
        <taxon>Bacteria</taxon>
        <taxon>Pseudomonadati</taxon>
        <taxon>Pseudomonadota</taxon>
        <taxon>Alphaproteobacteria</taxon>
        <taxon>Acetobacterales</taxon>
        <taxon>Acetobacteraceae</taxon>
        <taxon>Limobrevibacterium</taxon>
    </lineage>
</organism>
<evidence type="ECO:0000313" key="5">
    <source>
        <dbReference type="EMBL" id="MCW3475805.1"/>
    </source>
</evidence>
<feature type="chain" id="PRO_5041437457" evidence="3">
    <location>
        <begin position="24"/>
        <end position="502"/>
    </location>
</feature>
<evidence type="ECO:0000256" key="1">
    <source>
        <dbReference type="ARBA" id="ARBA00004418"/>
    </source>
</evidence>
<dbReference type="PIRSF" id="PIRSF002741">
    <property type="entry name" value="MppA"/>
    <property type="match status" value="1"/>
</dbReference>
<feature type="domain" description="Solute-binding protein family 5" evidence="4">
    <location>
        <begin position="71"/>
        <end position="406"/>
    </location>
</feature>
<evidence type="ECO:0000256" key="3">
    <source>
        <dbReference type="SAM" id="SignalP"/>
    </source>
</evidence>
<dbReference type="Gene3D" id="3.90.76.10">
    <property type="entry name" value="Dipeptide-binding Protein, Domain 1"/>
    <property type="match status" value="1"/>
</dbReference>
<protein>
    <submittedName>
        <fullName evidence="5">ABC transporter substrate-binding protein</fullName>
    </submittedName>
</protein>
<dbReference type="RefSeq" id="WP_264714535.1">
    <property type="nucleotide sequence ID" value="NZ_JAPDNT010000012.1"/>
</dbReference>
<dbReference type="PANTHER" id="PTHR30290">
    <property type="entry name" value="PERIPLASMIC BINDING COMPONENT OF ABC TRANSPORTER"/>
    <property type="match status" value="1"/>
</dbReference>
<dbReference type="GO" id="GO:0043190">
    <property type="term" value="C:ATP-binding cassette (ABC) transporter complex"/>
    <property type="evidence" value="ECO:0007669"/>
    <property type="project" value="InterPro"/>
</dbReference>